<dbReference type="AlphaFoldDB" id="C5S5D2"/>
<gene>
    <name evidence="1" type="ORF">AM305_04112</name>
</gene>
<dbReference type="EMBL" id="ACQL01000193">
    <property type="protein sequence ID" value="EER45884.1"/>
    <property type="molecule type" value="Genomic_DNA"/>
</dbReference>
<accession>C5S5D2</accession>
<evidence type="ECO:0000313" key="1">
    <source>
        <dbReference type="EMBL" id="EER45884.1"/>
    </source>
</evidence>
<comment type="caution">
    <text evidence="1">The sequence shown here is derived from an EMBL/GenBank/DDBJ whole genome shotgun (WGS) entry which is preliminary data.</text>
</comment>
<reference evidence="1 2" key="1">
    <citation type="journal article" date="2010" name="Vet. Microbiol.">
        <title>Production of haemolysins by strains of the Actinobacillus minor/porcitonsillarum complex.</title>
        <authorList>
            <person name="Arya G."/>
            <person name="Niven D.F."/>
        </authorList>
    </citation>
    <scope>NUCLEOTIDE SEQUENCE [LARGE SCALE GENOMIC DNA]</scope>
    <source>
        <strain evidence="1 2">NM305</strain>
    </source>
</reference>
<sequence length="36" mass="3885">TEVETITKDNNDVGFVNGTGTTARDVKGNITFDINK</sequence>
<dbReference type="Proteomes" id="UP000005532">
    <property type="component" value="Unassembled WGS sequence"/>
</dbReference>
<name>C5S5D2_9PAST</name>
<feature type="non-terminal residue" evidence="1">
    <location>
        <position position="36"/>
    </location>
</feature>
<proteinExistence type="predicted"/>
<organism evidence="1 2">
    <name type="scientific">Actinobacillus minor NM305</name>
    <dbReference type="NCBI Taxonomy" id="637911"/>
    <lineage>
        <taxon>Bacteria</taxon>
        <taxon>Pseudomonadati</taxon>
        <taxon>Pseudomonadota</taxon>
        <taxon>Gammaproteobacteria</taxon>
        <taxon>Pasteurellales</taxon>
        <taxon>Pasteurellaceae</taxon>
        <taxon>Actinobacillus</taxon>
    </lineage>
</organism>
<protein>
    <submittedName>
        <fullName evidence="1">Uncharacterized protein</fullName>
    </submittedName>
</protein>
<feature type="non-terminal residue" evidence="1">
    <location>
        <position position="1"/>
    </location>
</feature>
<evidence type="ECO:0000313" key="2">
    <source>
        <dbReference type="Proteomes" id="UP000005532"/>
    </source>
</evidence>